<gene>
    <name evidence="3" type="ORF">CMMCAS07_00510</name>
</gene>
<dbReference type="Gene3D" id="3.30.1480.10">
    <property type="entry name" value="NusA, N-terminal domain"/>
    <property type="match status" value="1"/>
</dbReference>
<evidence type="ECO:0000313" key="4">
    <source>
        <dbReference type="Proteomes" id="UP000195062"/>
    </source>
</evidence>
<protein>
    <submittedName>
        <fullName evidence="3">Transcription elongation factor NusA</fullName>
    </submittedName>
</protein>
<feature type="compositionally biased region" description="Low complexity" evidence="1">
    <location>
        <begin position="69"/>
        <end position="135"/>
    </location>
</feature>
<name>A0A251XIY0_CLAMM</name>
<dbReference type="EMBL" id="MDHH01000001">
    <property type="protein sequence ID" value="OUE03397.1"/>
    <property type="molecule type" value="Genomic_DNA"/>
</dbReference>
<feature type="domain" description="Transcription factor NusA N-terminal" evidence="2">
    <location>
        <begin position="6"/>
        <end position="66"/>
    </location>
</feature>
<dbReference type="GO" id="GO:0003700">
    <property type="term" value="F:DNA-binding transcription factor activity"/>
    <property type="evidence" value="ECO:0007669"/>
    <property type="project" value="InterPro"/>
</dbReference>
<feature type="region of interest" description="Disordered" evidence="1">
    <location>
        <begin position="59"/>
        <end position="135"/>
    </location>
</feature>
<dbReference type="Pfam" id="PF08529">
    <property type="entry name" value="NusA_N"/>
    <property type="match status" value="1"/>
</dbReference>
<dbReference type="InterPro" id="IPR036555">
    <property type="entry name" value="NusA_N_sf"/>
</dbReference>
<keyword evidence="3" id="KW-0648">Protein biosynthesis</keyword>
<dbReference type="GO" id="GO:0031554">
    <property type="term" value="P:regulation of termination of DNA-templated transcription"/>
    <property type="evidence" value="ECO:0007669"/>
    <property type="project" value="InterPro"/>
</dbReference>
<evidence type="ECO:0000256" key="1">
    <source>
        <dbReference type="SAM" id="MobiDB-lite"/>
    </source>
</evidence>
<dbReference type="SUPFAM" id="SSF69705">
    <property type="entry name" value="Transcription factor NusA, N-terminal domain"/>
    <property type="match status" value="1"/>
</dbReference>
<evidence type="ECO:0000313" key="3">
    <source>
        <dbReference type="EMBL" id="OUE03397.1"/>
    </source>
</evidence>
<dbReference type="AlphaFoldDB" id="A0A251XIY0"/>
<organism evidence="3 4">
    <name type="scientific">Clavibacter michiganensis subsp. michiganensis</name>
    <dbReference type="NCBI Taxonomy" id="33013"/>
    <lineage>
        <taxon>Bacteria</taxon>
        <taxon>Bacillati</taxon>
        <taxon>Actinomycetota</taxon>
        <taxon>Actinomycetes</taxon>
        <taxon>Micrococcales</taxon>
        <taxon>Microbacteriaceae</taxon>
        <taxon>Clavibacter</taxon>
    </lineage>
</organism>
<keyword evidence="4" id="KW-1185">Reference proteome</keyword>
<evidence type="ECO:0000259" key="2">
    <source>
        <dbReference type="Pfam" id="PF08529"/>
    </source>
</evidence>
<reference evidence="3 4" key="1">
    <citation type="submission" date="2016-08" db="EMBL/GenBank/DDBJ databases">
        <title>Genome sequence of Clavibacter michiganensis subsp. michiganensis strain CASJ007.</title>
        <authorList>
            <person name="Thapa S.P."/>
            <person name="Coaker G."/>
        </authorList>
    </citation>
    <scope>NUCLEOTIDE SEQUENCE [LARGE SCALE GENOMIC DNA]</scope>
    <source>
        <strain evidence="3">CASJ007</strain>
    </source>
</reference>
<dbReference type="Proteomes" id="UP000195062">
    <property type="component" value="Unassembled WGS sequence"/>
</dbReference>
<comment type="caution">
    <text evidence="3">The sequence shown here is derived from an EMBL/GenBank/DDBJ whole genome shotgun (WGS) entry which is preliminary data.</text>
</comment>
<dbReference type="GO" id="GO:0003746">
    <property type="term" value="F:translation elongation factor activity"/>
    <property type="evidence" value="ECO:0007669"/>
    <property type="project" value="UniProtKB-KW"/>
</dbReference>
<dbReference type="InterPro" id="IPR013735">
    <property type="entry name" value="TF_NusA_N"/>
</dbReference>
<keyword evidence="3" id="KW-0251">Elongation factor</keyword>
<accession>A0A251XIY0</accession>
<proteinExistence type="predicted"/>
<sequence>MDIDLSVLRLMEREREIPFEELVSIIEQAILTAYLKHTDQADAKPVADGVPPARVHLDRKTGHVSVHVPSSTRTASSSASPRTARATSAASPRSPPSRSSTSACATSATTASSASSRAARATSSRASSSRARTRA</sequence>